<dbReference type="EMBL" id="LCOY01000006">
    <property type="protein sequence ID" value="KKU88495.1"/>
    <property type="molecule type" value="Genomic_DNA"/>
</dbReference>
<feature type="transmembrane region" description="Helical" evidence="6">
    <location>
        <begin position="21"/>
        <end position="45"/>
    </location>
</feature>
<keyword evidence="4 6" id="KW-1133">Transmembrane helix</keyword>
<dbReference type="InterPro" id="IPR045584">
    <property type="entry name" value="Pilin-like"/>
</dbReference>
<keyword evidence="3 6" id="KW-0812">Transmembrane</keyword>
<evidence type="ECO:0000313" key="8">
    <source>
        <dbReference type="Proteomes" id="UP000034739"/>
    </source>
</evidence>
<name>A0A0G1X216_9BACT</name>
<evidence type="ECO:0000256" key="6">
    <source>
        <dbReference type="SAM" id="Phobius"/>
    </source>
</evidence>
<dbReference type="InterPro" id="IPR012902">
    <property type="entry name" value="N_methyl_site"/>
</dbReference>
<dbReference type="InterPro" id="IPR000983">
    <property type="entry name" value="Bac_GSPG_pilin"/>
</dbReference>
<dbReference type="Pfam" id="PF07963">
    <property type="entry name" value="N_methyl"/>
    <property type="match status" value="1"/>
</dbReference>
<dbReference type="GO" id="GO:0016020">
    <property type="term" value="C:membrane"/>
    <property type="evidence" value="ECO:0007669"/>
    <property type="project" value="UniProtKB-SubCell"/>
</dbReference>
<comment type="subcellular location">
    <subcellularLocation>
        <location evidence="1">Membrane</location>
        <topology evidence="1">Single-pass membrane protein</topology>
    </subcellularLocation>
</comment>
<dbReference type="PRINTS" id="PR00813">
    <property type="entry name" value="BCTERIALGSPG"/>
</dbReference>
<keyword evidence="5 6" id="KW-0472">Membrane</keyword>
<comment type="caution">
    <text evidence="7">The sequence shown here is derived from an EMBL/GenBank/DDBJ whole genome shotgun (WGS) entry which is preliminary data.</text>
</comment>
<evidence type="ECO:0000256" key="1">
    <source>
        <dbReference type="ARBA" id="ARBA00004167"/>
    </source>
</evidence>
<reference evidence="7 8" key="1">
    <citation type="journal article" date="2015" name="Nature">
        <title>rRNA introns, odd ribosomes, and small enigmatic genomes across a large radiation of phyla.</title>
        <authorList>
            <person name="Brown C.T."/>
            <person name="Hug L.A."/>
            <person name="Thomas B.C."/>
            <person name="Sharon I."/>
            <person name="Castelle C.J."/>
            <person name="Singh A."/>
            <person name="Wilkins M.J."/>
            <person name="Williams K.H."/>
            <person name="Banfield J.F."/>
        </authorList>
    </citation>
    <scope>NUCLEOTIDE SEQUENCE [LARGE SCALE GENOMIC DNA]</scope>
</reference>
<gene>
    <name evidence="7" type="ORF">UY16_C0006G0010</name>
</gene>
<protein>
    <submittedName>
        <fullName evidence="7">Type II secretion system protein G</fullName>
    </submittedName>
</protein>
<proteinExistence type="predicted"/>
<evidence type="ECO:0000256" key="3">
    <source>
        <dbReference type="ARBA" id="ARBA00022692"/>
    </source>
</evidence>
<evidence type="ECO:0000256" key="4">
    <source>
        <dbReference type="ARBA" id="ARBA00022989"/>
    </source>
</evidence>
<evidence type="ECO:0000256" key="5">
    <source>
        <dbReference type="ARBA" id="ARBA00023136"/>
    </source>
</evidence>
<dbReference type="NCBIfam" id="TIGR02532">
    <property type="entry name" value="IV_pilin_GFxxxE"/>
    <property type="match status" value="1"/>
</dbReference>
<dbReference type="Proteomes" id="UP000034739">
    <property type="component" value="Unassembled WGS sequence"/>
</dbReference>
<keyword evidence="2" id="KW-0488">Methylation</keyword>
<dbReference type="Gene3D" id="3.30.700.10">
    <property type="entry name" value="Glycoprotein, Type 4 Pilin"/>
    <property type="match status" value="1"/>
</dbReference>
<dbReference type="AlphaFoldDB" id="A0A0G1X216"/>
<sequence length="234" mass="25001">MKKKYIHHRHQAAKVPRRRKGFALAEILIVVAIVGVVQSLLFISWRGQVSKANDTKRKDDMAKIRSALEDYYNDNQCYPAASTFATCGGTQLSPYMTKTPCDPTTKNPYYYVPLDSDPCTGYRLLTTLDNTGDPAIVALGCNGPEYCGFGGKYNYGIASGTKVLAPGITPPAPTPTPTPVGGIPTPTPTGTQYACSPQGTCNVYANPVGSGCPLTFTLDTCEGACSNPANRCTE</sequence>
<accession>A0A0G1X216</accession>
<dbReference type="GO" id="GO:0015628">
    <property type="term" value="P:protein secretion by the type II secretion system"/>
    <property type="evidence" value="ECO:0007669"/>
    <property type="project" value="InterPro"/>
</dbReference>
<dbReference type="SUPFAM" id="SSF54523">
    <property type="entry name" value="Pili subunits"/>
    <property type="match status" value="1"/>
</dbReference>
<dbReference type="GO" id="GO:0015627">
    <property type="term" value="C:type II protein secretion system complex"/>
    <property type="evidence" value="ECO:0007669"/>
    <property type="project" value="InterPro"/>
</dbReference>
<dbReference type="PANTHER" id="PTHR30093">
    <property type="entry name" value="GENERAL SECRETION PATHWAY PROTEIN G"/>
    <property type="match status" value="1"/>
</dbReference>
<organism evidence="7 8">
    <name type="scientific">Candidatus Gottesmanbacteria bacterium GW2011_GWA2_47_9</name>
    <dbReference type="NCBI Taxonomy" id="1618445"/>
    <lineage>
        <taxon>Bacteria</taxon>
        <taxon>Candidatus Gottesmaniibacteriota</taxon>
    </lineage>
</organism>
<evidence type="ECO:0000313" key="7">
    <source>
        <dbReference type="EMBL" id="KKU88495.1"/>
    </source>
</evidence>
<dbReference type="PANTHER" id="PTHR30093:SF44">
    <property type="entry name" value="TYPE II SECRETION SYSTEM CORE PROTEIN G"/>
    <property type="match status" value="1"/>
</dbReference>
<evidence type="ECO:0000256" key="2">
    <source>
        <dbReference type="ARBA" id="ARBA00022481"/>
    </source>
</evidence>